<keyword evidence="1" id="KW-0175">Coiled coil</keyword>
<gene>
    <name evidence="2" type="ORF">CBW46_002660</name>
</gene>
<dbReference type="GO" id="GO:0160105">
    <property type="term" value="F:tRNA (adenine(22)-N1)-methyltransferase activity"/>
    <property type="evidence" value="ECO:0007669"/>
    <property type="project" value="InterPro"/>
</dbReference>
<dbReference type="EMBL" id="NHRJ02000001">
    <property type="protein sequence ID" value="PZE22903.1"/>
    <property type="molecule type" value="Genomic_DNA"/>
</dbReference>
<evidence type="ECO:0000313" key="2">
    <source>
        <dbReference type="EMBL" id="PZE22903.1"/>
    </source>
</evidence>
<dbReference type="RefSeq" id="WP_089198669.1">
    <property type="nucleotide sequence ID" value="NZ_NHRJ02000001.1"/>
</dbReference>
<accession>A0A2W1NWH4</accession>
<dbReference type="PIRSF" id="PIRSF018637">
    <property type="entry name" value="TrmK"/>
    <property type="match status" value="1"/>
</dbReference>
<keyword evidence="3" id="KW-1185">Reference proteome</keyword>
<dbReference type="AlphaFoldDB" id="A0A2W1NWH4"/>
<protein>
    <submittedName>
        <fullName evidence="2">tRNA (Adenine-N(1))-methyltransferase</fullName>
    </submittedName>
</protein>
<dbReference type="Gene3D" id="1.10.287.1890">
    <property type="match status" value="1"/>
</dbReference>
<evidence type="ECO:0000256" key="1">
    <source>
        <dbReference type="SAM" id="Coils"/>
    </source>
</evidence>
<reference evidence="2" key="1">
    <citation type="submission" date="2018-06" db="EMBL/GenBank/DDBJ databases">
        <title>Paenibacillus xerothermodurans sp. nov. an extremely dry heat resistant spore forming bacterium isolated from the soil of Cape Canaveral, Florida.</title>
        <authorList>
            <person name="Seuylemezian A."/>
            <person name="Kaur N."/>
            <person name="Patil P."/>
            <person name="Patil P."/>
            <person name="Mayilraj S."/>
            <person name="Vaishampayan P."/>
        </authorList>
    </citation>
    <scope>NUCLEOTIDE SEQUENCE [LARGE SCALE GENOMIC DNA]</scope>
    <source>
        <strain evidence="2">ATCC 27380</strain>
    </source>
</reference>
<comment type="caution">
    <text evidence="2">The sequence shown here is derived from an EMBL/GenBank/DDBJ whole genome shotgun (WGS) entry which is preliminary data.</text>
</comment>
<dbReference type="Proteomes" id="UP000214746">
    <property type="component" value="Unassembled WGS sequence"/>
</dbReference>
<sequence>MLRLSRRLEMIAEMVPPGSKLADIGSDHALLPTYLARQGRITKAVAGEVNAGPYEAAAKQVKDAQLGSPIDVRLGDGLAVISPHEVDVITIAGMGGALITSILEAGTDKLAGVTRLVLQPNVGEYNVRSWLLAHGWVLVDERILEEDSKIYEILCAAPPDRADITNDQLYAARVLSDTVTVDREELLKFGPHLLQEPSDVWFMKWQHELDKLEKIRARLSLSQAEESRRKEQELEREIRTIREVMACLQKDKASSN</sequence>
<feature type="coiled-coil region" evidence="1">
    <location>
        <begin position="217"/>
        <end position="251"/>
    </location>
</feature>
<evidence type="ECO:0000313" key="3">
    <source>
        <dbReference type="Proteomes" id="UP000214746"/>
    </source>
</evidence>
<name>A0A2W1NWH4_PAEXE</name>
<dbReference type="InterPro" id="IPR006901">
    <property type="entry name" value="TrmK"/>
</dbReference>
<dbReference type="SUPFAM" id="SSF53335">
    <property type="entry name" value="S-adenosyl-L-methionine-dependent methyltransferases"/>
    <property type="match status" value="1"/>
</dbReference>
<dbReference type="PANTHER" id="PTHR38451:SF1">
    <property type="entry name" value="TRNA (ADENINE(22)-N(1))-METHYLTRANSFERASE"/>
    <property type="match status" value="1"/>
</dbReference>
<dbReference type="InterPro" id="IPR029063">
    <property type="entry name" value="SAM-dependent_MTases_sf"/>
</dbReference>
<organism evidence="2 3">
    <name type="scientific">Paenibacillus xerothermodurans</name>
    <dbReference type="NCBI Taxonomy" id="1977292"/>
    <lineage>
        <taxon>Bacteria</taxon>
        <taxon>Bacillati</taxon>
        <taxon>Bacillota</taxon>
        <taxon>Bacilli</taxon>
        <taxon>Bacillales</taxon>
        <taxon>Paenibacillaceae</taxon>
        <taxon>Paenibacillus</taxon>
    </lineage>
</organism>
<dbReference type="PANTHER" id="PTHR38451">
    <property type="entry name" value="TRNA (ADENINE(22)-N(1))-METHYLTRANSFERASE"/>
    <property type="match status" value="1"/>
</dbReference>
<dbReference type="OrthoDB" id="5881184at2"/>
<dbReference type="Gene3D" id="3.40.50.150">
    <property type="entry name" value="Vaccinia Virus protein VP39"/>
    <property type="match status" value="1"/>
</dbReference>
<proteinExistence type="predicted"/>
<dbReference type="Pfam" id="PF04816">
    <property type="entry name" value="TrmK"/>
    <property type="match status" value="1"/>
</dbReference>
<dbReference type="GO" id="GO:0032259">
    <property type="term" value="P:methylation"/>
    <property type="evidence" value="ECO:0007669"/>
    <property type="project" value="UniProtKB-KW"/>
</dbReference>